<gene>
    <name evidence="1" type="ORF">KI387_005442</name>
</gene>
<dbReference type="EMBL" id="JAHRHJ020000002">
    <property type="protein sequence ID" value="KAH9325264.1"/>
    <property type="molecule type" value="Genomic_DNA"/>
</dbReference>
<dbReference type="Proteomes" id="UP000824469">
    <property type="component" value="Unassembled WGS sequence"/>
</dbReference>
<accession>A0AA38LID7</accession>
<keyword evidence="2" id="KW-1185">Reference proteome</keyword>
<dbReference type="AlphaFoldDB" id="A0AA38LID7"/>
<evidence type="ECO:0000313" key="2">
    <source>
        <dbReference type="Proteomes" id="UP000824469"/>
    </source>
</evidence>
<protein>
    <submittedName>
        <fullName evidence="1">Uncharacterized protein</fullName>
    </submittedName>
</protein>
<comment type="caution">
    <text evidence="1">The sequence shown here is derived from an EMBL/GenBank/DDBJ whole genome shotgun (WGS) entry which is preliminary data.</text>
</comment>
<sequence length="153" mass="17559">IFIVFSLFSFGEMLSFERHLSIVKSFTQLVDIKSHCSSAEKFAGNSTASVISIPCPLANNTVIVKEIPCEREGPWYEQNKMWHYPVQFPRCSMDVCFNYSRCENMKDIRIFTYDRPSPPHSNAFSYGCIVGIMVGFLLLDEYFSEKIGYVANH</sequence>
<organism evidence="1 2">
    <name type="scientific">Taxus chinensis</name>
    <name type="common">Chinese yew</name>
    <name type="synonym">Taxus wallichiana var. chinensis</name>
    <dbReference type="NCBI Taxonomy" id="29808"/>
    <lineage>
        <taxon>Eukaryota</taxon>
        <taxon>Viridiplantae</taxon>
        <taxon>Streptophyta</taxon>
        <taxon>Embryophyta</taxon>
        <taxon>Tracheophyta</taxon>
        <taxon>Spermatophyta</taxon>
        <taxon>Pinopsida</taxon>
        <taxon>Pinidae</taxon>
        <taxon>Conifers II</taxon>
        <taxon>Cupressales</taxon>
        <taxon>Taxaceae</taxon>
        <taxon>Taxus</taxon>
    </lineage>
</organism>
<evidence type="ECO:0000313" key="1">
    <source>
        <dbReference type="EMBL" id="KAH9325264.1"/>
    </source>
</evidence>
<feature type="non-terminal residue" evidence="1">
    <location>
        <position position="1"/>
    </location>
</feature>
<name>A0AA38LID7_TAXCH</name>
<reference evidence="1 2" key="1">
    <citation type="journal article" date="2021" name="Nat. Plants">
        <title>The Taxus genome provides insights into paclitaxel biosynthesis.</title>
        <authorList>
            <person name="Xiong X."/>
            <person name="Gou J."/>
            <person name="Liao Q."/>
            <person name="Li Y."/>
            <person name="Zhou Q."/>
            <person name="Bi G."/>
            <person name="Li C."/>
            <person name="Du R."/>
            <person name="Wang X."/>
            <person name="Sun T."/>
            <person name="Guo L."/>
            <person name="Liang H."/>
            <person name="Lu P."/>
            <person name="Wu Y."/>
            <person name="Zhang Z."/>
            <person name="Ro D.K."/>
            <person name="Shang Y."/>
            <person name="Huang S."/>
            <person name="Yan J."/>
        </authorList>
    </citation>
    <scope>NUCLEOTIDE SEQUENCE [LARGE SCALE GENOMIC DNA]</scope>
    <source>
        <strain evidence="1">Ta-2019</strain>
    </source>
</reference>
<proteinExistence type="predicted"/>
<feature type="non-terminal residue" evidence="1">
    <location>
        <position position="153"/>
    </location>
</feature>